<feature type="transmembrane region" description="Helical" evidence="7">
    <location>
        <begin position="48"/>
        <end position="66"/>
    </location>
</feature>
<feature type="transmembrane region" description="Helical" evidence="7">
    <location>
        <begin position="189"/>
        <end position="208"/>
    </location>
</feature>
<feature type="transmembrane region" description="Helical" evidence="7">
    <location>
        <begin position="373"/>
        <end position="396"/>
    </location>
</feature>
<evidence type="ECO:0000313" key="9">
    <source>
        <dbReference type="EMBL" id="KAB2811362.1"/>
    </source>
</evidence>
<dbReference type="SUPFAM" id="SSF103473">
    <property type="entry name" value="MFS general substrate transporter"/>
    <property type="match status" value="1"/>
</dbReference>
<dbReference type="InterPro" id="IPR005829">
    <property type="entry name" value="Sugar_transporter_CS"/>
</dbReference>
<dbReference type="PANTHER" id="PTHR43045:SF1">
    <property type="entry name" value="SHIKIMATE TRANSPORTER"/>
    <property type="match status" value="1"/>
</dbReference>
<keyword evidence="3" id="KW-1003">Cell membrane</keyword>
<comment type="subcellular location">
    <subcellularLocation>
        <location evidence="1">Cell membrane</location>
        <topology evidence="1">Multi-pass membrane protein</topology>
    </subcellularLocation>
</comment>
<evidence type="ECO:0000259" key="8">
    <source>
        <dbReference type="PROSITE" id="PS50850"/>
    </source>
</evidence>
<dbReference type="PANTHER" id="PTHR43045">
    <property type="entry name" value="SHIKIMATE TRANSPORTER"/>
    <property type="match status" value="1"/>
</dbReference>
<evidence type="ECO:0000256" key="4">
    <source>
        <dbReference type="ARBA" id="ARBA00022692"/>
    </source>
</evidence>
<dbReference type="InterPro" id="IPR020846">
    <property type="entry name" value="MFS_dom"/>
</dbReference>
<dbReference type="AlphaFoldDB" id="A0A7J5DZ95"/>
<protein>
    <submittedName>
        <fullName evidence="9">MHS family MFS transporter</fullName>
    </submittedName>
</protein>
<dbReference type="PROSITE" id="PS50850">
    <property type="entry name" value="MFS"/>
    <property type="match status" value="1"/>
</dbReference>
<feature type="transmembrane region" description="Helical" evidence="7">
    <location>
        <begin position="21"/>
        <end position="42"/>
    </location>
</feature>
<reference evidence="9 10" key="1">
    <citation type="submission" date="2019-09" db="EMBL/GenBank/DDBJ databases">
        <title>Pimelobacter sp. isolated from Paulinella.</title>
        <authorList>
            <person name="Jeong S.E."/>
        </authorList>
    </citation>
    <scope>NUCLEOTIDE SEQUENCE [LARGE SCALE GENOMIC DNA]</scope>
    <source>
        <strain evidence="9 10">Pch-N</strain>
    </source>
</reference>
<feature type="transmembrane region" description="Helical" evidence="7">
    <location>
        <begin position="276"/>
        <end position="296"/>
    </location>
</feature>
<dbReference type="PROSITE" id="PS00216">
    <property type="entry name" value="SUGAR_TRANSPORT_1"/>
    <property type="match status" value="1"/>
</dbReference>
<dbReference type="EMBL" id="WBVM01000001">
    <property type="protein sequence ID" value="KAB2811362.1"/>
    <property type="molecule type" value="Genomic_DNA"/>
</dbReference>
<name>A0A7J5DZ95_NOCSI</name>
<keyword evidence="5 7" id="KW-1133">Transmembrane helix</keyword>
<organism evidence="9 10">
    <name type="scientific">Nocardioides simplex</name>
    <name type="common">Arthrobacter simplex</name>
    <dbReference type="NCBI Taxonomy" id="2045"/>
    <lineage>
        <taxon>Bacteria</taxon>
        <taxon>Bacillati</taxon>
        <taxon>Actinomycetota</taxon>
        <taxon>Actinomycetes</taxon>
        <taxon>Propionibacteriales</taxon>
        <taxon>Nocardioidaceae</taxon>
        <taxon>Pimelobacter</taxon>
    </lineage>
</organism>
<evidence type="ECO:0000256" key="5">
    <source>
        <dbReference type="ARBA" id="ARBA00022989"/>
    </source>
</evidence>
<keyword evidence="6 7" id="KW-0472">Membrane</keyword>
<evidence type="ECO:0000256" key="1">
    <source>
        <dbReference type="ARBA" id="ARBA00004651"/>
    </source>
</evidence>
<gene>
    <name evidence="9" type="ORF">F9L07_05535</name>
</gene>
<dbReference type="PROSITE" id="PS00217">
    <property type="entry name" value="SUGAR_TRANSPORT_2"/>
    <property type="match status" value="1"/>
</dbReference>
<evidence type="ECO:0000256" key="3">
    <source>
        <dbReference type="ARBA" id="ARBA00022475"/>
    </source>
</evidence>
<feature type="transmembrane region" description="Helical" evidence="7">
    <location>
        <begin position="402"/>
        <end position="422"/>
    </location>
</feature>
<dbReference type="Gene3D" id="1.20.1250.20">
    <property type="entry name" value="MFS general substrate transporter like domains"/>
    <property type="match status" value="2"/>
</dbReference>
<feature type="transmembrane region" description="Helical" evidence="7">
    <location>
        <begin position="151"/>
        <end position="177"/>
    </location>
</feature>
<accession>A0A7J5DZ95</accession>
<evidence type="ECO:0000256" key="6">
    <source>
        <dbReference type="ARBA" id="ARBA00023136"/>
    </source>
</evidence>
<feature type="domain" description="Major facilitator superfamily (MFS) profile" evidence="8">
    <location>
        <begin position="11"/>
        <end position="427"/>
    </location>
</feature>
<dbReference type="InterPro" id="IPR036259">
    <property type="entry name" value="MFS_trans_sf"/>
</dbReference>
<feature type="transmembrane region" description="Helical" evidence="7">
    <location>
        <begin position="87"/>
        <end position="107"/>
    </location>
</feature>
<dbReference type="Pfam" id="PF07690">
    <property type="entry name" value="MFS_1"/>
    <property type="match status" value="1"/>
</dbReference>
<dbReference type="Proteomes" id="UP000449906">
    <property type="component" value="Unassembled WGS sequence"/>
</dbReference>
<evidence type="ECO:0000313" key="10">
    <source>
        <dbReference type="Proteomes" id="UP000449906"/>
    </source>
</evidence>
<sequence>MRTATRGARTASAAAFVGTTIEWYDFFAYSTAAGLVFGHVFFPESEHSSMLGVLAALSTYAVGFLTRPLGGLVLGRLADRVGRRRTLVLTLLLMGVATFLIGCLPTYDDIGWLATGLLVALRLVQGFAVGGEWGGAAVLSVEHAPPERRKFYGSFTQLGSPAGALLSSGIFSLVALGGDEALRAWTWRIPFWISLVLVAVGLVVRLRVDESPAFEEHRAATGADGGATQPLRTVLVEHRATIAIAICSLALATGGYYIIVTLLLGYGTDTLGLSSSFLLTGLTLAAAAEVVTLPLAGLAADRWGTARVVHVGVAVSILTVGPLFSLLGSGNLLVVYGLMIVMRCVGQSCAYGPMAGFLSELFPVACRATGASFSYQVAGMVFGGFAPMIGALLLALDDGEPGGLIAFFVALSLLSSAAMVVHGRRQRTPVRRAPLP</sequence>
<keyword evidence="2" id="KW-0813">Transport</keyword>
<evidence type="ECO:0000256" key="2">
    <source>
        <dbReference type="ARBA" id="ARBA00022448"/>
    </source>
</evidence>
<proteinExistence type="predicted"/>
<dbReference type="GO" id="GO:0005886">
    <property type="term" value="C:plasma membrane"/>
    <property type="evidence" value="ECO:0007669"/>
    <property type="project" value="UniProtKB-SubCell"/>
</dbReference>
<dbReference type="RefSeq" id="WP_151578852.1">
    <property type="nucleotide sequence ID" value="NZ_WBVM01000001.1"/>
</dbReference>
<dbReference type="GO" id="GO:0022857">
    <property type="term" value="F:transmembrane transporter activity"/>
    <property type="evidence" value="ECO:0007669"/>
    <property type="project" value="InterPro"/>
</dbReference>
<feature type="transmembrane region" description="Helical" evidence="7">
    <location>
        <begin position="242"/>
        <end position="264"/>
    </location>
</feature>
<evidence type="ECO:0000256" key="7">
    <source>
        <dbReference type="SAM" id="Phobius"/>
    </source>
</evidence>
<keyword evidence="4 7" id="KW-0812">Transmembrane</keyword>
<comment type="caution">
    <text evidence="9">The sequence shown here is derived from an EMBL/GenBank/DDBJ whole genome shotgun (WGS) entry which is preliminary data.</text>
</comment>
<dbReference type="InterPro" id="IPR011701">
    <property type="entry name" value="MFS"/>
</dbReference>
<feature type="transmembrane region" description="Helical" evidence="7">
    <location>
        <begin position="308"/>
        <end position="327"/>
    </location>
</feature>